<gene>
    <name evidence="2" type="ORF">HEQ75_15665</name>
</gene>
<dbReference type="Pfam" id="PF11188">
    <property type="entry name" value="DUF2975"/>
    <property type="match status" value="1"/>
</dbReference>
<sequence length="159" mass="16138">MTTHRLGLSLRAATLAVIALLLLIPLLGVAAPGSLPAGLAFRQLAATPARLPAALALALPYLAAALAFAQLHRFATRLHGMAVFSLAAAEALRRFGGWLLLAALLLPASRLAALGPAGLIAPAPLLGCAVGLAIGLVFLSFAAVLREATRATEENAAII</sequence>
<dbReference type="EMBL" id="JAAVNE010000025">
    <property type="protein sequence ID" value="NKC32300.1"/>
    <property type="molecule type" value="Genomic_DNA"/>
</dbReference>
<keyword evidence="1" id="KW-1133">Transmembrane helix</keyword>
<dbReference type="RefSeq" id="WP_168032250.1">
    <property type="nucleotide sequence ID" value="NZ_JAAVNE010000025.1"/>
</dbReference>
<organism evidence="2 3">
    <name type="scientific">Falsiroseomonas selenitidurans</name>
    <dbReference type="NCBI Taxonomy" id="2716335"/>
    <lineage>
        <taxon>Bacteria</taxon>
        <taxon>Pseudomonadati</taxon>
        <taxon>Pseudomonadota</taxon>
        <taxon>Alphaproteobacteria</taxon>
        <taxon>Acetobacterales</taxon>
        <taxon>Roseomonadaceae</taxon>
        <taxon>Falsiroseomonas</taxon>
    </lineage>
</organism>
<proteinExistence type="predicted"/>
<comment type="caution">
    <text evidence="2">The sequence shown here is derived from an EMBL/GenBank/DDBJ whole genome shotgun (WGS) entry which is preliminary data.</text>
</comment>
<evidence type="ECO:0000313" key="3">
    <source>
        <dbReference type="Proteomes" id="UP000787635"/>
    </source>
</evidence>
<dbReference type="Proteomes" id="UP000787635">
    <property type="component" value="Unassembled WGS sequence"/>
</dbReference>
<evidence type="ECO:0000256" key="1">
    <source>
        <dbReference type="SAM" id="Phobius"/>
    </source>
</evidence>
<dbReference type="InterPro" id="IPR021354">
    <property type="entry name" value="DUF2975"/>
</dbReference>
<evidence type="ECO:0000313" key="2">
    <source>
        <dbReference type="EMBL" id="NKC32300.1"/>
    </source>
</evidence>
<accession>A0ABX1E550</accession>
<keyword evidence="1" id="KW-0812">Transmembrane</keyword>
<protein>
    <submittedName>
        <fullName evidence="2">DUF2975 domain-containing protein</fullName>
    </submittedName>
</protein>
<keyword evidence="3" id="KW-1185">Reference proteome</keyword>
<keyword evidence="1" id="KW-0472">Membrane</keyword>
<name>A0ABX1E550_9PROT</name>
<reference evidence="2 3" key="1">
    <citation type="submission" date="2020-03" db="EMBL/GenBank/DDBJ databases">
        <title>Roseomonas selenitidurans sp. nov. isolated from urban soil.</title>
        <authorList>
            <person name="Liu H."/>
        </authorList>
    </citation>
    <scope>NUCLEOTIDE SEQUENCE [LARGE SCALE GENOMIC DNA]</scope>
    <source>
        <strain evidence="2 3">BU-1</strain>
    </source>
</reference>
<feature type="transmembrane region" description="Helical" evidence="1">
    <location>
        <begin position="119"/>
        <end position="145"/>
    </location>
</feature>
<feature type="transmembrane region" description="Helical" evidence="1">
    <location>
        <begin position="95"/>
        <end position="113"/>
    </location>
</feature>
<feature type="transmembrane region" description="Helical" evidence="1">
    <location>
        <begin position="54"/>
        <end position="74"/>
    </location>
</feature>